<dbReference type="EMBL" id="UINC01230018">
    <property type="protein sequence ID" value="SVE61964.1"/>
    <property type="molecule type" value="Genomic_DNA"/>
</dbReference>
<accession>A0A383EZF6</accession>
<feature type="domain" description="Orc1-like AAA ATPase" evidence="1">
    <location>
        <begin position="2"/>
        <end position="142"/>
    </location>
</feature>
<dbReference type="Pfam" id="PF13191">
    <property type="entry name" value="AAA_16"/>
    <property type="match status" value="1"/>
</dbReference>
<evidence type="ECO:0000313" key="2">
    <source>
        <dbReference type="EMBL" id="SVE61964.1"/>
    </source>
</evidence>
<evidence type="ECO:0000259" key="1">
    <source>
        <dbReference type="Pfam" id="PF13191"/>
    </source>
</evidence>
<dbReference type="InterPro" id="IPR041664">
    <property type="entry name" value="AAA_16"/>
</dbReference>
<protein>
    <recommendedName>
        <fullName evidence="1">Orc1-like AAA ATPase domain-containing protein</fullName>
    </recommendedName>
</protein>
<reference evidence="2" key="1">
    <citation type="submission" date="2018-05" db="EMBL/GenBank/DDBJ databases">
        <authorList>
            <person name="Lanie J.A."/>
            <person name="Ng W.-L."/>
            <person name="Kazmierczak K.M."/>
            <person name="Andrzejewski T.M."/>
            <person name="Davidsen T.M."/>
            <person name="Wayne K.J."/>
            <person name="Tettelin H."/>
            <person name="Glass J.I."/>
            <person name="Rusch D."/>
            <person name="Podicherti R."/>
            <person name="Tsui H.-C.T."/>
            <person name="Winkler M.E."/>
        </authorList>
    </citation>
    <scope>NUCLEOTIDE SEQUENCE</scope>
</reference>
<dbReference type="InterPro" id="IPR027417">
    <property type="entry name" value="P-loop_NTPase"/>
</dbReference>
<feature type="non-terminal residue" evidence="2">
    <location>
        <position position="229"/>
    </location>
</feature>
<dbReference type="SUPFAM" id="SSF52540">
    <property type="entry name" value="P-loop containing nucleoside triphosphate hydrolases"/>
    <property type="match status" value="1"/>
</dbReference>
<feature type="non-terminal residue" evidence="2">
    <location>
        <position position="1"/>
    </location>
</feature>
<dbReference type="AlphaFoldDB" id="A0A383EZF6"/>
<sequence length="229" mass="24843">SLVLVSGDAGTGKTRTIAEAAKSLDLLVLRGCCRSGEPYSFLKDAFGSASEEIFADNETLPNVASSLGSGVLEFLPVPGFVSNLITSDNSKGTTTGEVAAGAIKLIGQIKSQNNSPVLFHVDDAEHLEADGLSVIKTMIELVLSRQINCSFVVSGRSWNQKFEEEFLEPLRKLENVTVRSEIISHLNDEDRKGCLAGNGLVETELLRALLKSENLPVGYYVEWIRSLWL</sequence>
<organism evidence="2">
    <name type="scientific">marine metagenome</name>
    <dbReference type="NCBI Taxonomy" id="408172"/>
    <lineage>
        <taxon>unclassified sequences</taxon>
        <taxon>metagenomes</taxon>
        <taxon>ecological metagenomes</taxon>
    </lineage>
</organism>
<proteinExistence type="predicted"/>
<gene>
    <name evidence="2" type="ORF">METZ01_LOCUS514818</name>
</gene>
<name>A0A383EZF6_9ZZZZ</name>